<dbReference type="GO" id="GO:0097730">
    <property type="term" value="C:non-motile cilium"/>
    <property type="evidence" value="ECO:0007669"/>
    <property type="project" value="TreeGrafter"/>
</dbReference>
<dbReference type="GO" id="GO:0030990">
    <property type="term" value="C:intraciliary transport particle"/>
    <property type="evidence" value="ECO:0007669"/>
    <property type="project" value="TreeGrafter"/>
</dbReference>
<dbReference type="GO" id="GO:0005737">
    <property type="term" value="C:cytoplasm"/>
    <property type="evidence" value="ECO:0007669"/>
    <property type="project" value="TreeGrafter"/>
</dbReference>
<reference evidence="6" key="1">
    <citation type="submission" date="2020-01" db="EMBL/GenBank/DDBJ databases">
        <title>Draft genome sequence of the Termite Coptotermes fromosanus.</title>
        <authorList>
            <person name="Itakura S."/>
            <person name="Yosikawa Y."/>
            <person name="Umezawa K."/>
        </authorList>
    </citation>
    <scope>NUCLEOTIDE SEQUENCE [LARGE SCALE GENOMIC DNA]</scope>
</reference>
<organism evidence="5 6">
    <name type="scientific">Coptotermes formosanus</name>
    <name type="common">Formosan subterranean termite</name>
    <dbReference type="NCBI Taxonomy" id="36987"/>
    <lineage>
        <taxon>Eukaryota</taxon>
        <taxon>Metazoa</taxon>
        <taxon>Ecdysozoa</taxon>
        <taxon>Arthropoda</taxon>
        <taxon>Hexapoda</taxon>
        <taxon>Insecta</taxon>
        <taxon>Pterygota</taxon>
        <taxon>Neoptera</taxon>
        <taxon>Polyneoptera</taxon>
        <taxon>Dictyoptera</taxon>
        <taxon>Blattodea</taxon>
        <taxon>Blattoidea</taxon>
        <taxon>Termitoidae</taxon>
        <taxon>Rhinotermitidae</taxon>
        <taxon>Coptotermes</taxon>
    </lineage>
</organism>
<name>A0A6L2PB42_COPFO</name>
<evidence type="ECO:0008006" key="7">
    <source>
        <dbReference type="Google" id="ProtNLM"/>
    </source>
</evidence>
<dbReference type="GO" id="GO:0005813">
    <property type="term" value="C:centrosome"/>
    <property type="evidence" value="ECO:0007669"/>
    <property type="project" value="TreeGrafter"/>
</dbReference>
<dbReference type="OrthoDB" id="10254896at2759"/>
<keyword evidence="6" id="KW-1185">Reference proteome</keyword>
<dbReference type="PANTHER" id="PTHR31978">
    <property type="entry name" value="INTRAFLAGELLAR TRANSPORT PROTEIN 20 HOMOLOG"/>
    <property type="match status" value="1"/>
</dbReference>
<evidence type="ECO:0000313" key="6">
    <source>
        <dbReference type="Proteomes" id="UP000502823"/>
    </source>
</evidence>
<dbReference type="GO" id="GO:0061512">
    <property type="term" value="P:protein localization to cilium"/>
    <property type="evidence" value="ECO:0007669"/>
    <property type="project" value="TreeGrafter"/>
</dbReference>
<evidence type="ECO:0000256" key="4">
    <source>
        <dbReference type="SAM" id="Coils"/>
    </source>
</evidence>
<dbReference type="InParanoid" id="A0A6L2PB42"/>
<evidence type="ECO:0000256" key="1">
    <source>
        <dbReference type="ARBA" id="ARBA00004138"/>
    </source>
</evidence>
<comment type="subcellular location">
    <subcellularLocation>
        <location evidence="1">Cell projection</location>
        <location evidence="1">Cilium</location>
    </subcellularLocation>
</comment>
<protein>
    <recommendedName>
        <fullName evidence="7">Intraflagellar transport protein 20-like protein</fullName>
    </recommendedName>
</protein>
<dbReference type="FunCoup" id="A0A6L2PB42">
    <property type="interactions" value="39"/>
</dbReference>
<evidence type="ECO:0000256" key="3">
    <source>
        <dbReference type="ARBA" id="ARBA00023273"/>
    </source>
</evidence>
<proteinExistence type="predicted"/>
<dbReference type="Pfam" id="PF14931">
    <property type="entry name" value="IFT20"/>
    <property type="match status" value="1"/>
</dbReference>
<dbReference type="Proteomes" id="UP000502823">
    <property type="component" value="Unassembled WGS sequence"/>
</dbReference>
<feature type="coiled-coil region" evidence="4">
    <location>
        <begin position="78"/>
        <end position="116"/>
    </location>
</feature>
<dbReference type="GO" id="GO:0097546">
    <property type="term" value="C:ciliary base"/>
    <property type="evidence" value="ECO:0007669"/>
    <property type="project" value="TreeGrafter"/>
</dbReference>
<evidence type="ECO:0000256" key="2">
    <source>
        <dbReference type="ARBA" id="ARBA00023054"/>
    </source>
</evidence>
<accession>A0A6L2PB42</accession>
<evidence type="ECO:0000313" key="5">
    <source>
        <dbReference type="EMBL" id="GFG29611.1"/>
    </source>
</evidence>
<comment type="caution">
    <text evidence="5">The sequence shown here is derived from an EMBL/GenBank/DDBJ whole genome shotgun (WGS) entry which is preliminary data.</text>
</comment>
<dbReference type="GO" id="GO:0036064">
    <property type="term" value="C:ciliary basal body"/>
    <property type="evidence" value="ECO:0007669"/>
    <property type="project" value="TreeGrafter"/>
</dbReference>
<dbReference type="PANTHER" id="PTHR31978:SF1">
    <property type="entry name" value="INTRAFLAGELLAR TRANSPORT PROTEIN 20 HOMOLOG"/>
    <property type="match status" value="1"/>
</dbReference>
<keyword evidence="3" id="KW-0966">Cell projection</keyword>
<keyword evidence="2 4" id="KW-0175">Coiled coil</keyword>
<dbReference type="InterPro" id="IPR028172">
    <property type="entry name" value="FT20"/>
</dbReference>
<dbReference type="GO" id="GO:0060271">
    <property type="term" value="P:cilium assembly"/>
    <property type="evidence" value="ECO:0007669"/>
    <property type="project" value="TreeGrafter"/>
</dbReference>
<dbReference type="AlphaFoldDB" id="A0A6L2PB42"/>
<sequence length="131" mass="15187">MAGALAKAGLYFDELSKIRVLEPEVAHETNELKEECRDFVEKITEFQKIADGFILMVDSLAKDVEKEKMKAIGTRNLLKSVAKQREAEQQKLQALIVEKSLELERLRIQYQSLQKTQLEQQEIIDFLVLHR</sequence>
<dbReference type="EMBL" id="BLKM01010268">
    <property type="protein sequence ID" value="GFG29611.1"/>
    <property type="molecule type" value="Genomic_DNA"/>
</dbReference>
<gene>
    <name evidence="5" type="ORF">Cfor_00672</name>
</gene>